<dbReference type="NCBIfam" id="TIGR03261">
    <property type="entry name" value="phnS2"/>
    <property type="match status" value="1"/>
</dbReference>
<dbReference type="PANTHER" id="PTHR30006">
    <property type="entry name" value="THIAMINE-BINDING PERIPLASMIC PROTEIN-RELATED"/>
    <property type="match status" value="1"/>
</dbReference>
<dbReference type="GO" id="GO:0030975">
    <property type="term" value="F:thiamine binding"/>
    <property type="evidence" value="ECO:0007669"/>
    <property type="project" value="TreeGrafter"/>
</dbReference>
<comment type="caution">
    <text evidence="4">The sequence shown here is derived from an EMBL/GenBank/DDBJ whole genome shotgun (WGS) entry which is preliminary data.</text>
</comment>
<organism evidence="4 5">
    <name type="scientific">Oceanimonas doudoroffii</name>
    <dbReference type="NCBI Taxonomy" id="84158"/>
    <lineage>
        <taxon>Bacteria</taxon>
        <taxon>Pseudomonadati</taxon>
        <taxon>Pseudomonadota</taxon>
        <taxon>Gammaproteobacteria</taxon>
        <taxon>Aeromonadales</taxon>
        <taxon>Aeromonadaceae</taxon>
        <taxon>Oceanimonas</taxon>
    </lineage>
</organism>
<sequence length="336" mass="36766">MLKKTPLALLLALAAAGAQAKTELTVYTALELDQLKAYQAAFEQENPDVAIRWVRDSTGIITARLLAEKENPQADVIWGLAATSLMLMDEHDMLAPYAPAGLEQLSEEFRDARDTPHWVGMNAWLGVICYNTIEAEKHGLTKPSSWQDLTKPEYQGHIVMPNPASSGTGFLDVSAWLQQFGEDKGWAYMDGLHQNIANYTHSGSKPCVQAASGEATIGISMAYRGASLKQQGAPLDLVFPSEGVGWEMEAAAIVKGTDNETAAQKLLDFAVTRQANELYNQSFAVVAMPGVARPVQYFPEQPASVMIDNDFAWAAGQREAILAEWQRRYDGKSEAK</sequence>
<dbReference type="OrthoDB" id="305758at2"/>
<evidence type="ECO:0000256" key="2">
    <source>
        <dbReference type="PIRSR" id="PIRSR002825-1"/>
    </source>
</evidence>
<dbReference type="Pfam" id="PF13343">
    <property type="entry name" value="SBP_bac_6"/>
    <property type="match status" value="1"/>
</dbReference>
<dbReference type="Proteomes" id="UP000242757">
    <property type="component" value="Unassembled WGS sequence"/>
</dbReference>
<proteinExistence type="predicted"/>
<evidence type="ECO:0000313" key="4">
    <source>
        <dbReference type="EMBL" id="OXY81371.1"/>
    </source>
</evidence>
<dbReference type="InterPro" id="IPR026045">
    <property type="entry name" value="Ferric-bd"/>
</dbReference>
<dbReference type="SUPFAM" id="SSF53850">
    <property type="entry name" value="Periplasmic binding protein-like II"/>
    <property type="match status" value="1"/>
</dbReference>
<dbReference type="Gene3D" id="3.40.190.10">
    <property type="entry name" value="Periplasmic binding protein-like II"/>
    <property type="match status" value="2"/>
</dbReference>
<evidence type="ECO:0000256" key="1">
    <source>
        <dbReference type="ARBA" id="ARBA00022729"/>
    </source>
</evidence>
<evidence type="ECO:0000256" key="3">
    <source>
        <dbReference type="SAM" id="SignalP"/>
    </source>
</evidence>
<name>A0A233RDB6_9GAMM</name>
<keyword evidence="5" id="KW-1185">Reference proteome</keyword>
<accession>A0A233RDB6</accession>
<feature type="chain" id="PRO_5012692088" evidence="3">
    <location>
        <begin position="21"/>
        <end position="336"/>
    </location>
</feature>
<dbReference type="PANTHER" id="PTHR30006:SF2">
    <property type="entry name" value="ABC TRANSPORTER SUBSTRATE-BINDING PROTEIN"/>
    <property type="match status" value="1"/>
</dbReference>
<dbReference type="CDD" id="cd13544">
    <property type="entry name" value="PBP2_Fbp_like_1"/>
    <property type="match status" value="1"/>
</dbReference>
<evidence type="ECO:0000313" key="5">
    <source>
        <dbReference type="Proteomes" id="UP000242757"/>
    </source>
</evidence>
<feature type="signal peptide" evidence="3">
    <location>
        <begin position="1"/>
        <end position="20"/>
    </location>
</feature>
<dbReference type="GO" id="GO:0030288">
    <property type="term" value="C:outer membrane-bounded periplasmic space"/>
    <property type="evidence" value="ECO:0007669"/>
    <property type="project" value="TreeGrafter"/>
</dbReference>
<dbReference type="GO" id="GO:0046872">
    <property type="term" value="F:metal ion binding"/>
    <property type="evidence" value="ECO:0007669"/>
    <property type="project" value="UniProtKB-KW"/>
</dbReference>
<dbReference type="GO" id="GO:0015888">
    <property type="term" value="P:thiamine transport"/>
    <property type="evidence" value="ECO:0007669"/>
    <property type="project" value="TreeGrafter"/>
</dbReference>
<dbReference type="AlphaFoldDB" id="A0A233RDB6"/>
<keyword evidence="2" id="KW-0408">Iron</keyword>
<feature type="binding site" evidence="2">
    <location>
        <position position="223"/>
    </location>
    <ligand>
        <name>Fe cation</name>
        <dbReference type="ChEBI" id="CHEBI:24875"/>
    </ligand>
</feature>
<dbReference type="GO" id="GO:0030976">
    <property type="term" value="F:thiamine pyrophosphate binding"/>
    <property type="evidence" value="ECO:0007669"/>
    <property type="project" value="TreeGrafter"/>
</dbReference>
<reference evidence="4 5" key="1">
    <citation type="submission" date="2017-08" db="EMBL/GenBank/DDBJ databases">
        <title>A Genome Sequence of Oceanimonas doudoroffii ATCC 27123T.</title>
        <authorList>
            <person name="Brennan M.A."/>
            <person name="Maclea K.S."/>
            <person name="Mcclelland W.D."/>
            <person name="Trachtenberg A.M."/>
        </authorList>
    </citation>
    <scope>NUCLEOTIDE SEQUENCE [LARGE SCALE GENOMIC DNA]</scope>
    <source>
        <strain evidence="4 5">ATCC 27123</strain>
    </source>
</reference>
<keyword evidence="2" id="KW-0479">Metal-binding</keyword>
<keyword evidence="1 3" id="KW-0732">Signal</keyword>
<protein>
    <submittedName>
        <fullName evidence="4">Putative 2-aminoethylphosphonate ABC transporter substrate-binding protein</fullName>
    </submittedName>
</protein>
<dbReference type="PIRSF" id="PIRSF002825">
    <property type="entry name" value="CfbpA"/>
    <property type="match status" value="1"/>
</dbReference>
<dbReference type="InterPro" id="IPR017663">
    <property type="entry name" value="ABC_2-AEP-bd"/>
</dbReference>
<dbReference type="EMBL" id="NBIM01000004">
    <property type="protein sequence ID" value="OXY81371.1"/>
    <property type="molecule type" value="Genomic_DNA"/>
</dbReference>
<gene>
    <name evidence="4" type="ORF">B6S08_12850</name>
</gene>
<dbReference type="RefSeq" id="WP_094201207.1">
    <property type="nucleotide sequence ID" value="NZ_NBIM01000004.1"/>
</dbReference>